<keyword evidence="3" id="KW-1185">Reference proteome</keyword>
<evidence type="ECO:0000256" key="1">
    <source>
        <dbReference type="SAM" id="SignalP"/>
    </source>
</evidence>
<evidence type="ECO:0000313" key="3">
    <source>
        <dbReference type="Proteomes" id="UP000197535"/>
    </source>
</evidence>
<protein>
    <submittedName>
        <fullName evidence="2">Uncharacterized protein</fullName>
    </submittedName>
</protein>
<gene>
    <name evidence="2" type="ORF">AYR66_19015</name>
</gene>
<feature type="chain" id="PRO_5012061152" evidence="1">
    <location>
        <begin position="18"/>
        <end position="65"/>
    </location>
</feature>
<proteinExistence type="predicted"/>
<reference evidence="2 3" key="1">
    <citation type="submission" date="2016-02" db="EMBL/GenBank/DDBJ databases">
        <authorList>
            <person name="Wen L."/>
            <person name="He K."/>
            <person name="Yang H."/>
        </authorList>
    </citation>
    <scope>NUCLEOTIDE SEQUENCE [LARGE SCALE GENOMIC DNA]</scope>
    <source>
        <strain evidence="2 3">TSA40</strain>
    </source>
</reference>
<accession>A0A254TF33</accession>
<dbReference type="OrthoDB" id="5758872at2"/>
<name>A0A254TF33_9BURK</name>
<feature type="signal peptide" evidence="1">
    <location>
        <begin position="1"/>
        <end position="17"/>
    </location>
</feature>
<dbReference type="EMBL" id="LSTO01000001">
    <property type="protein sequence ID" value="OWW21250.1"/>
    <property type="molecule type" value="Genomic_DNA"/>
</dbReference>
<organism evidence="2 3">
    <name type="scientific">Noviherbaspirillum denitrificans</name>
    <dbReference type="NCBI Taxonomy" id="1968433"/>
    <lineage>
        <taxon>Bacteria</taxon>
        <taxon>Pseudomonadati</taxon>
        <taxon>Pseudomonadota</taxon>
        <taxon>Betaproteobacteria</taxon>
        <taxon>Burkholderiales</taxon>
        <taxon>Oxalobacteraceae</taxon>
        <taxon>Noviherbaspirillum</taxon>
    </lineage>
</organism>
<dbReference type="Proteomes" id="UP000197535">
    <property type="component" value="Unassembled WGS sequence"/>
</dbReference>
<keyword evidence="1" id="KW-0732">Signal</keyword>
<evidence type="ECO:0000313" key="2">
    <source>
        <dbReference type="EMBL" id="OWW21250.1"/>
    </source>
</evidence>
<dbReference type="AlphaFoldDB" id="A0A254TF33"/>
<sequence length="65" mass="6894">MLVAFALPGMNLRSALAAIGPLLDTIQMATGMDNAQLVIAMRFAPASSRIGKARIQSLDTRISVH</sequence>
<comment type="caution">
    <text evidence="2">The sequence shown here is derived from an EMBL/GenBank/DDBJ whole genome shotgun (WGS) entry which is preliminary data.</text>
</comment>